<dbReference type="InterPro" id="IPR011545">
    <property type="entry name" value="DEAD/DEAH_box_helicase_dom"/>
</dbReference>
<dbReference type="SUPFAM" id="SSF52540">
    <property type="entry name" value="P-loop containing nucleoside triphosphate hydrolases"/>
    <property type="match status" value="1"/>
</dbReference>
<dbReference type="PANTHER" id="PTHR47957">
    <property type="entry name" value="ATP-DEPENDENT HELICASE HRQ1"/>
    <property type="match status" value="1"/>
</dbReference>
<dbReference type="InterPro" id="IPR027417">
    <property type="entry name" value="P-loop_NTPase"/>
</dbReference>
<dbReference type="PROSITE" id="PS51194">
    <property type="entry name" value="HELICASE_CTER"/>
    <property type="match status" value="1"/>
</dbReference>
<keyword evidence="1" id="KW-0547">Nucleotide-binding</keyword>
<dbReference type="Gene3D" id="3.40.50.300">
    <property type="entry name" value="P-loop containing nucleotide triphosphate hydrolases"/>
    <property type="match status" value="2"/>
</dbReference>
<name>H0EC15_9ACTN</name>
<evidence type="ECO:0000259" key="3">
    <source>
        <dbReference type="PROSITE" id="PS51192"/>
    </source>
</evidence>
<keyword evidence="6" id="KW-1185">Reference proteome</keyword>
<dbReference type="RefSeq" id="WP_007579479.1">
    <property type="nucleotide sequence ID" value="NZ_AGUD01000327.1"/>
</dbReference>
<dbReference type="Proteomes" id="UP000005143">
    <property type="component" value="Unassembled WGS sequence"/>
</dbReference>
<feature type="domain" description="Helicase C-terminal" evidence="4">
    <location>
        <begin position="342"/>
        <end position="495"/>
    </location>
</feature>
<dbReference type="AlphaFoldDB" id="H0EC15"/>
<sequence length="846" mass="91672">MARSTSSAPWRPLLDAGAEDERLVARSTERARAPRLEPIPADLHPDLVAGLRRRGVEQLYGHQARAVALPAERPFVVTTGTASGKSLCFQLPAIEALLRAPRARALFLYPTKALAQDQARSLHAFGLGDRLRVAIYDGDTPREARRDVRRRANVVLTNPDMLHVGILPRPDLWSEFLTHLRVVVIDEAHVYRGVFGSHVSNVLRRLRRVAERQQAGRVASLARASGAGQVGLELPGTAAGPRFLLASATIANPVEHAQALTGLPDVALIDEDGSPGVTRQIAMWNPPLFDEDDDAVAVARRVRREDGVAQAPASNPDVELLDASELIAGRRRRSALGESAEMLADLVVAGVRTICFVRSRKGVEVVARMAAEQLRERDRPDLARQVIAYRAGYTTGQRHELEQRLVDGEVRCVVATTALELGIDIGELDACVVVTFPGTVASLRQMWGRAGRRGHGLAVYVAGEDALDQYFCRHPGEFLGRPVEAAILHHENEPIHLAHLLCAAHEAPLDERDAATLGPRWRTFAEQLAERGDLRERGGVFRLAGGDRFPAGELGLRSATSQRVVIVDGTTGEELGHVEHDKAPSTVHQGAVYLHLGQQYEVQDLDLDRGFAVVEPFSGNWWTEPKREIDVSFEQLLDHRTVASAAGEVPLSFGVVTVTDTVLGYQRRKVGSGEMIDLRTVDLPSVSFRTEAVWYEPGALLGIDPRVPVAGGPGGAGAAVPWGAFPSEHLLGALHAAEHAQIAVLPLLAMCDRWDVGGLSTNLHPQSAGPAIIVYEGHVGGVGIARQGFLRFERWVDDARTLIAECPCESGCPSCVQSPKCGNLNEPLHKAGALELLARLSAPVRE</sequence>
<dbReference type="PATRIC" id="fig|1097667.3.peg.4361"/>
<dbReference type="Pfam" id="PF00271">
    <property type="entry name" value="Helicase_C"/>
    <property type="match status" value="1"/>
</dbReference>
<dbReference type="SMART" id="SM00490">
    <property type="entry name" value="HELICc"/>
    <property type="match status" value="1"/>
</dbReference>
<dbReference type="Pfam" id="PF09369">
    <property type="entry name" value="MZB"/>
    <property type="match status" value="1"/>
</dbReference>
<dbReference type="InterPro" id="IPR014001">
    <property type="entry name" value="Helicase_ATP-bd"/>
</dbReference>
<reference evidence="5 6" key="1">
    <citation type="journal article" date="2013" name="Biodegradation">
        <title>Quantitative proteomic analysis of ibuprofen-degrading Patulibacter sp. strain I11.</title>
        <authorList>
            <person name="Almeida B."/>
            <person name="Kjeldal H."/>
            <person name="Lolas I."/>
            <person name="Knudsen A.D."/>
            <person name="Carvalho G."/>
            <person name="Nielsen K.L."/>
            <person name="Barreto Crespo M.T."/>
            <person name="Stensballe A."/>
            <person name="Nielsen J.L."/>
        </authorList>
    </citation>
    <scope>NUCLEOTIDE SEQUENCE [LARGE SCALE GENOMIC DNA]</scope>
    <source>
        <strain evidence="5 6">I11</strain>
    </source>
</reference>
<dbReference type="PANTHER" id="PTHR47957:SF3">
    <property type="entry name" value="ATP-DEPENDENT HELICASE HRQ1"/>
    <property type="match status" value="1"/>
</dbReference>
<dbReference type="GO" id="GO:0043138">
    <property type="term" value="F:3'-5' DNA helicase activity"/>
    <property type="evidence" value="ECO:0007669"/>
    <property type="project" value="TreeGrafter"/>
</dbReference>
<dbReference type="SMART" id="SM00487">
    <property type="entry name" value="DEXDc"/>
    <property type="match status" value="1"/>
</dbReference>
<dbReference type="CDD" id="cd18797">
    <property type="entry name" value="SF2_C_Hrq"/>
    <property type="match status" value="1"/>
</dbReference>
<feature type="domain" description="Helicase ATP-binding" evidence="3">
    <location>
        <begin position="66"/>
        <end position="268"/>
    </location>
</feature>
<proteinExistence type="predicted"/>
<gene>
    <name evidence="5" type="ORF">PAI11_44000</name>
</gene>
<comment type="caution">
    <text evidence="5">The sequence shown here is derived from an EMBL/GenBank/DDBJ whole genome shotgun (WGS) entry which is preliminary data.</text>
</comment>
<protein>
    <submittedName>
        <fullName evidence="5">DEAD/DEAH box helicase</fullName>
    </submittedName>
</protein>
<dbReference type="InterPro" id="IPR001650">
    <property type="entry name" value="Helicase_C-like"/>
</dbReference>
<keyword evidence="2" id="KW-0067">ATP-binding</keyword>
<dbReference type="Pfam" id="PF00270">
    <property type="entry name" value="DEAD"/>
    <property type="match status" value="1"/>
</dbReference>
<evidence type="ECO:0000259" key="4">
    <source>
        <dbReference type="PROSITE" id="PS51194"/>
    </source>
</evidence>
<dbReference type="InterPro" id="IPR018973">
    <property type="entry name" value="MZB"/>
</dbReference>
<dbReference type="GO" id="GO:0036297">
    <property type="term" value="P:interstrand cross-link repair"/>
    <property type="evidence" value="ECO:0007669"/>
    <property type="project" value="TreeGrafter"/>
</dbReference>
<dbReference type="GO" id="GO:0006289">
    <property type="term" value="P:nucleotide-excision repair"/>
    <property type="evidence" value="ECO:0007669"/>
    <property type="project" value="TreeGrafter"/>
</dbReference>
<evidence type="ECO:0000313" key="5">
    <source>
        <dbReference type="EMBL" id="EHN08777.1"/>
    </source>
</evidence>
<dbReference type="GO" id="GO:0003676">
    <property type="term" value="F:nucleic acid binding"/>
    <property type="evidence" value="ECO:0007669"/>
    <property type="project" value="InterPro"/>
</dbReference>
<keyword evidence="5" id="KW-0378">Hydrolase</keyword>
<organism evidence="5 6">
    <name type="scientific">Patulibacter medicamentivorans</name>
    <dbReference type="NCBI Taxonomy" id="1097667"/>
    <lineage>
        <taxon>Bacteria</taxon>
        <taxon>Bacillati</taxon>
        <taxon>Actinomycetota</taxon>
        <taxon>Thermoleophilia</taxon>
        <taxon>Solirubrobacterales</taxon>
        <taxon>Patulibacteraceae</taxon>
        <taxon>Patulibacter</taxon>
    </lineage>
</organism>
<dbReference type="CDD" id="cd17923">
    <property type="entry name" value="DEXHc_Hrq1-like"/>
    <property type="match status" value="1"/>
</dbReference>
<accession>H0EC15</accession>
<evidence type="ECO:0000256" key="2">
    <source>
        <dbReference type="ARBA" id="ARBA00022840"/>
    </source>
</evidence>
<dbReference type="GO" id="GO:0005524">
    <property type="term" value="F:ATP binding"/>
    <property type="evidence" value="ECO:0007669"/>
    <property type="project" value="UniProtKB-KW"/>
</dbReference>
<keyword evidence="5" id="KW-0347">Helicase</keyword>
<evidence type="ECO:0000256" key="1">
    <source>
        <dbReference type="ARBA" id="ARBA00022741"/>
    </source>
</evidence>
<evidence type="ECO:0000313" key="6">
    <source>
        <dbReference type="Proteomes" id="UP000005143"/>
    </source>
</evidence>
<dbReference type="EMBL" id="AGUD01000327">
    <property type="protein sequence ID" value="EHN08777.1"/>
    <property type="molecule type" value="Genomic_DNA"/>
</dbReference>
<dbReference type="PROSITE" id="PS51192">
    <property type="entry name" value="HELICASE_ATP_BIND_1"/>
    <property type="match status" value="1"/>
</dbReference>